<protein>
    <recommendedName>
        <fullName evidence="6 7">Large ribosomal subunit protein uL22</fullName>
    </recommendedName>
</protein>
<keyword evidence="3 7" id="KW-0694">RNA-binding</keyword>
<accession>A0A1F7Y3L5</accession>
<dbReference type="AlphaFoldDB" id="A0A1F7Y3L5"/>
<evidence type="ECO:0000256" key="11">
    <source>
        <dbReference type="SAM" id="MobiDB-lite"/>
    </source>
</evidence>
<evidence type="ECO:0000256" key="9">
    <source>
        <dbReference type="RuleBase" id="RU004006"/>
    </source>
</evidence>
<evidence type="ECO:0000256" key="1">
    <source>
        <dbReference type="ARBA" id="ARBA00009451"/>
    </source>
</evidence>
<evidence type="ECO:0000256" key="8">
    <source>
        <dbReference type="RuleBase" id="RU004005"/>
    </source>
</evidence>
<dbReference type="Proteomes" id="UP000178419">
    <property type="component" value="Unassembled WGS sequence"/>
</dbReference>
<dbReference type="PANTHER" id="PTHR13501:SF8">
    <property type="entry name" value="LARGE RIBOSOMAL SUBUNIT PROTEIN UL22M"/>
    <property type="match status" value="1"/>
</dbReference>
<evidence type="ECO:0000256" key="5">
    <source>
        <dbReference type="ARBA" id="ARBA00023274"/>
    </source>
</evidence>
<sequence>MEFKATQKYLIASPQKIREVVQMVSKLTPQDAVERLPFVGRRAADPLRKVIVTAIANAKQKGIDVESLTFKEIQINEGPRLKRFHAGSRGRAKPYKKRMSHVRVVLETKMESQKAQKRTKNRKNSVPFDAKELSEGKTYKKGEKAQK</sequence>
<dbReference type="GO" id="GO:0019843">
    <property type="term" value="F:rRNA binding"/>
    <property type="evidence" value="ECO:0007669"/>
    <property type="project" value="UniProtKB-UniRule"/>
</dbReference>
<dbReference type="SUPFAM" id="SSF54843">
    <property type="entry name" value="Ribosomal protein L22"/>
    <property type="match status" value="1"/>
</dbReference>
<evidence type="ECO:0000256" key="7">
    <source>
        <dbReference type="HAMAP-Rule" id="MF_01331"/>
    </source>
</evidence>
<comment type="function">
    <text evidence="7 10">This protein binds specifically to 23S rRNA; its binding is stimulated by other ribosomal proteins, e.g., L4, L17, and L20. It is important during the early stages of 50S assembly. It makes multiple contacts with different domains of the 23S rRNA in the assembled 50S subunit and ribosome.</text>
</comment>
<keyword evidence="4 7" id="KW-0689">Ribosomal protein</keyword>
<name>A0A1F7Y3L5_9BACT</name>
<comment type="function">
    <text evidence="7">The globular domain of the protein is located near the polypeptide exit tunnel on the outside of the subunit, while an extended beta-hairpin is found that lines the wall of the exit tunnel in the center of the 70S ribosome.</text>
</comment>
<evidence type="ECO:0000313" key="12">
    <source>
        <dbReference type="EMBL" id="OGM21852.1"/>
    </source>
</evidence>
<evidence type="ECO:0000256" key="4">
    <source>
        <dbReference type="ARBA" id="ARBA00022980"/>
    </source>
</evidence>
<dbReference type="Gene3D" id="3.90.470.10">
    <property type="entry name" value="Ribosomal protein L22/L17"/>
    <property type="match status" value="1"/>
</dbReference>
<dbReference type="InterPro" id="IPR005727">
    <property type="entry name" value="Ribosomal_uL22_bac/chlpt-type"/>
</dbReference>
<keyword evidence="2 7" id="KW-0699">rRNA-binding</keyword>
<comment type="similarity">
    <text evidence="1 7 8">Belongs to the universal ribosomal protein uL22 family.</text>
</comment>
<feature type="compositionally biased region" description="Basic and acidic residues" evidence="11">
    <location>
        <begin position="129"/>
        <end position="147"/>
    </location>
</feature>
<dbReference type="GO" id="GO:0006412">
    <property type="term" value="P:translation"/>
    <property type="evidence" value="ECO:0007669"/>
    <property type="project" value="UniProtKB-UniRule"/>
</dbReference>
<dbReference type="HAMAP" id="MF_01331_B">
    <property type="entry name" value="Ribosomal_uL22_B"/>
    <property type="match status" value="1"/>
</dbReference>
<proteinExistence type="inferred from homology"/>
<dbReference type="EMBL" id="MGGE01000003">
    <property type="protein sequence ID" value="OGM21852.1"/>
    <property type="molecule type" value="Genomic_DNA"/>
</dbReference>
<evidence type="ECO:0000256" key="2">
    <source>
        <dbReference type="ARBA" id="ARBA00022730"/>
    </source>
</evidence>
<gene>
    <name evidence="7" type="primary">rplV</name>
    <name evidence="12" type="ORF">A2714_00780</name>
</gene>
<evidence type="ECO:0000256" key="10">
    <source>
        <dbReference type="RuleBase" id="RU004008"/>
    </source>
</evidence>
<evidence type="ECO:0000313" key="13">
    <source>
        <dbReference type="Proteomes" id="UP000178419"/>
    </source>
</evidence>
<feature type="region of interest" description="Disordered" evidence="11">
    <location>
        <begin position="108"/>
        <end position="147"/>
    </location>
</feature>
<dbReference type="GO" id="GO:0022625">
    <property type="term" value="C:cytosolic large ribosomal subunit"/>
    <property type="evidence" value="ECO:0007669"/>
    <property type="project" value="TreeGrafter"/>
</dbReference>
<dbReference type="PANTHER" id="PTHR13501">
    <property type="entry name" value="CHLOROPLAST 50S RIBOSOMAL PROTEIN L22-RELATED"/>
    <property type="match status" value="1"/>
</dbReference>
<reference evidence="12 13" key="1">
    <citation type="journal article" date="2016" name="Nat. Commun.">
        <title>Thousands of microbial genomes shed light on interconnected biogeochemical processes in an aquifer system.</title>
        <authorList>
            <person name="Anantharaman K."/>
            <person name="Brown C.T."/>
            <person name="Hug L.A."/>
            <person name="Sharon I."/>
            <person name="Castelle C.J."/>
            <person name="Probst A.J."/>
            <person name="Thomas B.C."/>
            <person name="Singh A."/>
            <person name="Wilkins M.J."/>
            <person name="Karaoz U."/>
            <person name="Brodie E.L."/>
            <person name="Williams K.H."/>
            <person name="Hubbard S.S."/>
            <person name="Banfield J.F."/>
        </authorList>
    </citation>
    <scope>NUCLEOTIDE SEQUENCE [LARGE SCALE GENOMIC DNA]</scope>
</reference>
<keyword evidence="5 7" id="KW-0687">Ribonucleoprotein</keyword>
<comment type="subunit">
    <text evidence="7 9">Part of the 50S ribosomal subunit.</text>
</comment>
<evidence type="ECO:0000256" key="3">
    <source>
        <dbReference type="ARBA" id="ARBA00022884"/>
    </source>
</evidence>
<dbReference type="InterPro" id="IPR047867">
    <property type="entry name" value="Ribosomal_uL22_bac/org-type"/>
</dbReference>
<dbReference type="InterPro" id="IPR001063">
    <property type="entry name" value="Ribosomal_uL22"/>
</dbReference>
<dbReference type="Pfam" id="PF00237">
    <property type="entry name" value="Ribosomal_L22"/>
    <property type="match status" value="1"/>
</dbReference>
<dbReference type="GO" id="GO:0003735">
    <property type="term" value="F:structural constituent of ribosome"/>
    <property type="evidence" value="ECO:0007669"/>
    <property type="project" value="InterPro"/>
</dbReference>
<dbReference type="InterPro" id="IPR036394">
    <property type="entry name" value="Ribosomal_uL22_sf"/>
</dbReference>
<comment type="caution">
    <text evidence="12">The sequence shown here is derived from an EMBL/GenBank/DDBJ whole genome shotgun (WGS) entry which is preliminary data.</text>
</comment>
<organism evidence="12 13">
    <name type="scientific">Candidatus Woesebacteria bacterium RIFCSPHIGHO2_01_FULL_38_9</name>
    <dbReference type="NCBI Taxonomy" id="1802492"/>
    <lineage>
        <taxon>Bacteria</taxon>
        <taxon>Candidatus Woeseibacteriota</taxon>
    </lineage>
</organism>
<dbReference type="NCBIfam" id="TIGR01044">
    <property type="entry name" value="rplV_bact"/>
    <property type="match status" value="1"/>
</dbReference>
<evidence type="ECO:0000256" key="6">
    <source>
        <dbReference type="ARBA" id="ARBA00035207"/>
    </source>
</evidence>